<dbReference type="EMBL" id="JARK01001711">
    <property type="protein sequence ID" value="EYB81718.1"/>
    <property type="molecule type" value="Genomic_DNA"/>
</dbReference>
<evidence type="ECO:0000313" key="3">
    <source>
        <dbReference type="EMBL" id="EYB81719.1"/>
    </source>
</evidence>
<organism evidence="2 4">
    <name type="scientific">Ancylostoma ceylanicum</name>
    <dbReference type="NCBI Taxonomy" id="53326"/>
    <lineage>
        <taxon>Eukaryota</taxon>
        <taxon>Metazoa</taxon>
        <taxon>Ecdysozoa</taxon>
        <taxon>Nematoda</taxon>
        <taxon>Chromadorea</taxon>
        <taxon>Rhabditida</taxon>
        <taxon>Rhabditina</taxon>
        <taxon>Rhabditomorpha</taxon>
        <taxon>Strongyloidea</taxon>
        <taxon>Ancylostomatidae</taxon>
        <taxon>Ancylostomatinae</taxon>
        <taxon>Ancylostoma</taxon>
    </lineage>
</organism>
<evidence type="ECO:0000313" key="2">
    <source>
        <dbReference type="EMBL" id="EYB81718.1"/>
    </source>
</evidence>
<reference evidence="2" key="1">
    <citation type="submission" date="2014-02" db="EMBL/GenBank/DDBJ databases">
        <title>The genome and transcriptome of the zoonotic hookworm Ancylostoma ceylanicum reveal infection-specific gene families.</title>
        <authorList>
            <person name="Schwarz E.M."/>
            <person name="Hu Y."/>
            <person name="Antoshechkin I."/>
            <person name="Miller M.M."/>
            <person name="Sternberg P.W."/>
            <person name="Aroian R.V."/>
        </authorList>
    </citation>
    <scope>NUCLEOTIDE SEQUENCE</scope>
    <source>
        <strain evidence="2">HY135</strain>
    </source>
</reference>
<comment type="caution">
    <text evidence="2">The sequence shown here is derived from an EMBL/GenBank/DDBJ whole genome shotgun (WGS) entry which is preliminary data.</text>
</comment>
<evidence type="ECO:0000313" key="4">
    <source>
        <dbReference type="Proteomes" id="UP000024635"/>
    </source>
</evidence>
<gene>
    <name evidence="2" type="primary">Acey_s0375.g232</name>
    <name evidence="3" type="synonym">Acey_s0375.g233</name>
    <name evidence="2" type="ORF">Y032_0375g232</name>
    <name evidence="3" type="ORF">Y032_0375g233</name>
</gene>
<reference evidence="4" key="2">
    <citation type="journal article" date="2015" name="Nat. Genet.">
        <title>The genome and transcriptome of the zoonotic hookworm Ancylostoma ceylanicum identify infection-specific gene families.</title>
        <authorList>
            <person name="Schwarz E.M."/>
            <person name="Hu Y."/>
            <person name="Antoshechkin I."/>
            <person name="Miller M.M."/>
            <person name="Sternberg P.W."/>
            <person name="Aroian R.V."/>
        </authorList>
    </citation>
    <scope>NUCLEOTIDE SEQUENCE</scope>
    <source>
        <strain evidence="4">HY135</strain>
    </source>
</reference>
<sequence>MFDFSRMVALLLAKFGLGDVTNATRQERKMAEAFERVLLDAAYSDLTVEDEEYIEEDNDEKMGSRPWEH</sequence>
<protein>
    <submittedName>
        <fullName evidence="2">Uncharacterized protein</fullName>
    </submittedName>
</protein>
<dbReference type="Proteomes" id="UP000024635">
    <property type="component" value="Unassembled WGS sequence"/>
</dbReference>
<feature type="signal peptide" evidence="1">
    <location>
        <begin position="1"/>
        <end position="18"/>
    </location>
</feature>
<feature type="chain" id="PRO_5010010142" evidence="1">
    <location>
        <begin position="19"/>
        <end position="69"/>
    </location>
</feature>
<accession>A0A016RTR1</accession>
<name>A0A016RTR1_9BILA</name>
<keyword evidence="4" id="KW-1185">Reference proteome</keyword>
<dbReference type="AlphaFoldDB" id="A0A016RTR1"/>
<dbReference type="EMBL" id="JARK01001711">
    <property type="protein sequence ID" value="EYB81719.1"/>
    <property type="molecule type" value="Genomic_DNA"/>
</dbReference>
<evidence type="ECO:0000256" key="1">
    <source>
        <dbReference type="SAM" id="SignalP"/>
    </source>
</evidence>
<proteinExistence type="predicted"/>
<keyword evidence="1" id="KW-0732">Signal</keyword>